<dbReference type="PANTHER" id="PTHR45771:SF6">
    <property type="entry name" value="HOMEOTIC PROTEIN SEX COMBS REDUCED"/>
    <property type="match status" value="1"/>
</dbReference>
<evidence type="ECO:0000256" key="1">
    <source>
        <dbReference type="ARBA" id="ARBA00004123"/>
    </source>
</evidence>
<evidence type="ECO:0000256" key="7">
    <source>
        <dbReference type="ARBA" id="ARBA00023242"/>
    </source>
</evidence>
<evidence type="ECO:0000256" key="9">
    <source>
        <dbReference type="RuleBase" id="RU000682"/>
    </source>
</evidence>
<dbReference type="GO" id="GO:0005654">
    <property type="term" value="C:nucleoplasm"/>
    <property type="evidence" value="ECO:0007669"/>
    <property type="project" value="TreeGrafter"/>
</dbReference>
<feature type="compositionally biased region" description="Basic and acidic residues" evidence="11">
    <location>
        <begin position="74"/>
        <end position="95"/>
    </location>
</feature>
<feature type="compositionally biased region" description="Basic and acidic residues" evidence="11">
    <location>
        <begin position="121"/>
        <end position="163"/>
    </location>
</feature>
<evidence type="ECO:0000256" key="5">
    <source>
        <dbReference type="ARBA" id="ARBA00023155"/>
    </source>
</evidence>
<keyword evidence="3" id="KW-0805">Transcription regulation</keyword>
<dbReference type="PROSITE" id="PS50071">
    <property type="entry name" value="HOMEOBOX_2"/>
    <property type="match status" value="1"/>
</dbReference>
<dbReference type="Gene3D" id="1.10.10.60">
    <property type="entry name" value="Homeodomain-like"/>
    <property type="match status" value="1"/>
</dbReference>
<dbReference type="PANTHER" id="PTHR45771">
    <property type="entry name" value="HOMEOTIC PROTEIN DEFORMED"/>
    <property type="match status" value="1"/>
</dbReference>
<name>A0A914W5N6_9BILA</name>
<evidence type="ECO:0000259" key="12">
    <source>
        <dbReference type="PROSITE" id="PS50071"/>
    </source>
</evidence>
<feature type="compositionally biased region" description="Acidic residues" evidence="11">
    <location>
        <begin position="165"/>
        <end position="177"/>
    </location>
</feature>
<dbReference type="PRINTS" id="PR00025">
    <property type="entry name" value="ANTENNAPEDIA"/>
</dbReference>
<evidence type="ECO:0000256" key="3">
    <source>
        <dbReference type="ARBA" id="ARBA00023015"/>
    </source>
</evidence>
<dbReference type="FunFam" id="1.10.10.60:FF:000398">
    <property type="entry name" value="Homeobox protein lin-39"/>
    <property type="match status" value="1"/>
</dbReference>
<accession>A0A914W5N6</accession>
<feature type="domain" description="Homeobox" evidence="12">
    <location>
        <begin position="206"/>
        <end position="266"/>
    </location>
</feature>
<dbReference type="GO" id="GO:0000981">
    <property type="term" value="F:DNA-binding transcription factor activity, RNA polymerase II-specific"/>
    <property type="evidence" value="ECO:0007669"/>
    <property type="project" value="InterPro"/>
</dbReference>
<evidence type="ECO:0000256" key="2">
    <source>
        <dbReference type="ARBA" id="ARBA00022473"/>
    </source>
</evidence>
<dbReference type="Pfam" id="PF00046">
    <property type="entry name" value="Homeodomain"/>
    <property type="match status" value="1"/>
</dbReference>
<dbReference type="PROSITE" id="PS00027">
    <property type="entry name" value="HOMEOBOX_1"/>
    <property type="match status" value="1"/>
</dbReference>
<protein>
    <submittedName>
        <fullName evidence="14">Homeobox domain-containing protein</fullName>
    </submittedName>
</protein>
<dbReference type="GO" id="GO:0048337">
    <property type="term" value="P:positive regulation of mesodermal cell fate specification"/>
    <property type="evidence" value="ECO:0007669"/>
    <property type="project" value="UniProtKB-ARBA"/>
</dbReference>
<sequence length="307" mass="34457">MSSFPTPVMVNDPKYVAPFYPPTDFFRTNDDHQQSDSFGQLTAGSVGRHLPSLVPSYAASSEQQSSSCAYASADHYDGHKEAGRKQHRAHNEDFFRSAADFHSGQPSTSLGNDSACYRGDANNKKMKPTDDDPHGVSDSGESKRAKREPDSDIADSRKSKTPDSDIIDDEDEDDEDGDKEKSGGAGNVQVYPWMTRVHSNTGGGSSGEKRQRTAYTRQQVLELEKEFHYNKYLNRKRRIELAHNLMLSERQVKIWFQNRRMKFKKEAKPTTGAAANQSYLSAAAAASHMYHPQHPRNHNVLFSNMYS</sequence>
<proteinExistence type="inferred from homology"/>
<dbReference type="InterPro" id="IPR001827">
    <property type="entry name" value="Homeobox_Antennapedia_CS"/>
</dbReference>
<organism evidence="13 14">
    <name type="scientific">Plectus sambesii</name>
    <dbReference type="NCBI Taxonomy" id="2011161"/>
    <lineage>
        <taxon>Eukaryota</taxon>
        <taxon>Metazoa</taxon>
        <taxon>Ecdysozoa</taxon>
        <taxon>Nematoda</taxon>
        <taxon>Chromadorea</taxon>
        <taxon>Plectida</taxon>
        <taxon>Plectina</taxon>
        <taxon>Plectoidea</taxon>
        <taxon>Plectidae</taxon>
        <taxon>Plectus</taxon>
    </lineage>
</organism>
<dbReference type="WBParaSite" id="PSAMB.scaffold31size108074.g827.t1">
    <property type="protein sequence ID" value="PSAMB.scaffold31size108074.g827.t1"/>
    <property type="gene ID" value="PSAMB.scaffold31size108074.g827"/>
</dbReference>
<dbReference type="GO" id="GO:0045944">
    <property type="term" value="P:positive regulation of transcription by RNA polymerase II"/>
    <property type="evidence" value="ECO:0007669"/>
    <property type="project" value="TreeGrafter"/>
</dbReference>
<evidence type="ECO:0000313" key="14">
    <source>
        <dbReference type="WBParaSite" id="PSAMB.scaffold31size108074.g827.t1"/>
    </source>
</evidence>
<evidence type="ECO:0000313" key="13">
    <source>
        <dbReference type="Proteomes" id="UP000887566"/>
    </source>
</evidence>
<keyword evidence="4 8" id="KW-0238">DNA-binding</keyword>
<dbReference type="SUPFAM" id="SSF46689">
    <property type="entry name" value="Homeodomain-like"/>
    <property type="match status" value="1"/>
</dbReference>
<dbReference type="PRINTS" id="PR00024">
    <property type="entry name" value="HOMEOBOX"/>
</dbReference>
<dbReference type="GO" id="GO:0000978">
    <property type="term" value="F:RNA polymerase II cis-regulatory region sequence-specific DNA binding"/>
    <property type="evidence" value="ECO:0007669"/>
    <property type="project" value="TreeGrafter"/>
</dbReference>
<comment type="similarity">
    <text evidence="10">Belongs to the Antp homeobox family.</text>
</comment>
<feature type="region of interest" description="Disordered" evidence="11">
    <location>
        <begin position="26"/>
        <end position="213"/>
    </location>
</feature>
<evidence type="ECO:0000256" key="11">
    <source>
        <dbReference type="SAM" id="MobiDB-lite"/>
    </source>
</evidence>
<dbReference type="GO" id="GO:0009952">
    <property type="term" value="P:anterior/posterior pattern specification"/>
    <property type="evidence" value="ECO:0007669"/>
    <property type="project" value="TreeGrafter"/>
</dbReference>
<dbReference type="AlphaFoldDB" id="A0A914W5N6"/>
<dbReference type="InterPro" id="IPR009057">
    <property type="entry name" value="Homeodomain-like_sf"/>
</dbReference>
<keyword evidence="6" id="KW-0804">Transcription</keyword>
<dbReference type="PROSITE" id="PS00032">
    <property type="entry name" value="ANTENNAPEDIA"/>
    <property type="match status" value="1"/>
</dbReference>
<dbReference type="SMART" id="SM00389">
    <property type="entry name" value="HOX"/>
    <property type="match status" value="1"/>
</dbReference>
<keyword evidence="7 8" id="KW-0539">Nucleus</keyword>
<feature type="DNA-binding region" description="Homeobox" evidence="8">
    <location>
        <begin position="208"/>
        <end position="267"/>
    </location>
</feature>
<evidence type="ECO:0000256" key="8">
    <source>
        <dbReference type="PROSITE-ProRule" id="PRU00108"/>
    </source>
</evidence>
<dbReference type="InterPro" id="IPR050609">
    <property type="entry name" value="Antp_homeobox_Deformed_sf"/>
</dbReference>
<dbReference type="InterPro" id="IPR017995">
    <property type="entry name" value="Homeobox_antennapedia"/>
</dbReference>
<dbReference type="Proteomes" id="UP000887566">
    <property type="component" value="Unplaced"/>
</dbReference>
<keyword evidence="2" id="KW-0217">Developmental protein</keyword>
<keyword evidence="13" id="KW-1185">Reference proteome</keyword>
<keyword evidence="5 8" id="KW-0371">Homeobox</keyword>
<reference evidence="14" key="1">
    <citation type="submission" date="2022-11" db="UniProtKB">
        <authorList>
            <consortium name="WormBaseParasite"/>
        </authorList>
    </citation>
    <scope>IDENTIFICATION</scope>
</reference>
<evidence type="ECO:0000256" key="4">
    <source>
        <dbReference type="ARBA" id="ARBA00023125"/>
    </source>
</evidence>
<dbReference type="InterPro" id="IPR001356">
    <property type="entry name" value="HD"/>
</dbReference>
<dbReference type="InterPro" id="IPR017970">
    <property type="entry name" value="Homeobox_CS"/>
</dbReference>
<dbReference type="InterPro" id="IPR020479">
    <property type="entry name" value="HD_metazoa"/>
</dbReference>
<evidence type="ECO:0000256" key="10">
    <source>
        <dbReference type="RuleBase" id="RU004442"/>
    </source>
</evidence>
<feature type="compositionally biased region" description="Low complexity" evidence="11">
    <location>
        <begin position="56"/>
        <end position="73"/>
    </location>
</feature>
<dbReference type="CDD" id="cd00086">
    <property type="entry name" value="homeodomain"/>
    <property type="match status" value="1"/>
</dbReference>
<evidence type="ECO:0000256" key="6">
    <source>
        <dbReference type="ARBA" id="ARBA00023163"/>
    </source>
</evidence>
<comment type="subcellular location">
    <subcellularLocation>
        <location evidence="1 8 9">Nucleus</location>
    </subcellularLocation>
</comment>